<dbReference type="Gene3D" id="3.30.420.40">
    <property type="match status" value="1"/>
</dbReference>
<dbReference type="InterPro" id="IPR043129">
    <property type="entry name" value="ATPase_NBD"/>
</dbReference>
<keyword evidence="2" id="KW-1185">Reference proteome</keyword>
<gene>
    <name evidence="1" type="ORF">SCHPADRAFT_648445</name>
</gene>
<dbReference type="OrthoDB" id="2963168at2759"/>
<dbReference type="InParanoid" id="A0A0H2RD87"/>
<evidence type="ECO:0008006" key="3">
    <source>
        <dbReference type="Google" id="ProtNLM"/>
    </source>
</evidence>
<dbReference type="CDD" id="cd10170">
    <property type="entry name" value="ASKHA_NBD_HSP70"/>
    <property type="match status" value="1"/>
</dbReference>
<evidence type="ECO:0000313" key="2">
    <source>
        <dbReference type="Proteomes" id="UP000053477"/>
    </source>
</evidence>
<evidence type="ECO:0000313" key="1">
    <source>
        <dbReference type="EMBL" id="KLO07458.1"/>
    </source>
</evidence>
<dbReference type="AlphaFoldDB" id="A0A0H2RD87"/>
<organism evidence="1 2">
    <name type="scientific">Schizopora paradoxa</name>
    <dbReference type="NCBI Taxonomy" id="27342"/>
    <lineage>
        <taxon>Eukaryota</taxon>
        <taxon>Fungi</taxon>
        <taxon>Dikarya</taxon>
        <taxon>Basidiomycota</taxon>
        <taxon>Agaricomycotina</taxon>
        <taxon>Agaricomycetes</taxon>
        <taxon>Hymenochaetales</taxon>
        <taxon>Schizoporaceae</taxon>
        <taxon>Schizopora</taxon>
    </lineage>
</organism>
<reference evidence="1 2" key="1">
    <citation type="submission" date="2015-04" db="EMBL/GenBank/DDBJ databases">
        <title>Complete genome sequence of Schizopora paradoxa KUC8140, a cosmopolitan wood degrader in East Asia.</title>
        <authorList>
            <consortium name="DOE Joint Genome Institute"/>
            <person name="Min B."/>
            <person name="Park H."/>
            <person name="Jang Y."/>
            <person name="Kim J.-J."/>
            <person name="Kim K.H."/>
            <person name="Pangilinan J."/>
            <person name="Lipzen A."/>
            <person name="Riley R."/>
            <person name="Grigoriev I.V."/>
            <person name="Spatafora J.W."/>
            <person name="Choi I.-G."/>
        </authorList>
    </citation>
    <scope>NUCLEOTIDE SEQUENCE [LARGE SCALE GENOMIC DNA]</scope>
    <source>
        <strain evidence="1 2">KUC8140</strain>
    </source>
</reference>
<accession>A0A0H2RD87</accession>
<dbReference type="Proteomes" id="UP000053477">
    <property type="component" value="Unassembled WGS sequence"/>
</dbReference>
<dbReference type="SUPFAM" id="SSF53067">
    <property type="entry name" value="Actin-like ATPase domain"/>
    <property type="match status" value="2"/>
</dbReference>
<protein>
    <recommendedName>
        <fullName evidence="3">Actin-like ATPase domain-containing protein</fullName>
    </recommendedName>
</protein>
<dbReference type="STRING" id="27342.A0A0H2RD87"/>
<name>A0A0H2RD87_9AGAM</name>
<dbReference type="PANTHER" id="PTHR14187:SF5">
    <property type="entry name" value="HEAT SHOCK 70 KDA PROTEIN 12A"/>
    <property type="match status" value="1"/>
</dbReference>
<proteinExistence type="predicted"/>
<dbReference type="EMBL" id="KQ086138">
    <property type="protein sequence ID" value="KLO07458.1"/>
    <property type="molecule type" value="Genomic_DNA"/>
</dbReference>
<sequence length="443" mass="50176">MKIYQYGSEEGIDRIVIALNIGPTYSQVTYCILSPGAIPEFHRIIKHTSRTRGSSSKIPNVLRYYSPGEMRSESNSRGTDREDYLEVEWSKLHWKFLSGQSLNEQEKKMLSLPVKKTVEQIFADMIKNLYDTAETFILDTHPTLRSTWSNREKTFVITHPNDWDYERQAALRNLAMRGGLPVSPDTLSGGPHLTLVTERDACTYSCIYSNLVLDVRFPHHDTLFHSCLLILIGQLDQSLVTTGGVGTKTPSLEFNAYSLIVFDGYPLQMFDVATADQKFEGSLLLRKRAHKFLKNKLKGSVYGADNYVDQMLWKFEQTASKTFRTKSDTCVIYFGTVLDRDVMVGVRGGKLLLHGDEVADLFEPAIQAYVATIYERIKNSPLEISMIYLIGDFFTIPYVQSEISARIAGRDISIKTMDGETFSLADGAALHHVFHHILRGGRR</sequence>
<dbReference type="PANTHER" id="PTHR14187">
    <property type="entry name" value="ALPHA KINASE/ELONGATION FACTOR 2 KINASE"/>
    <property type="match status" value="1"/>
</dbReference>